<keyword evidence="3" id="KW-1185">Reference proteome</keyword>
<gene>
    <name evidence="2" type="ORF">FCM35_KLT07849</name>
</gene>
<feature type="compositionally biased region" description="Low complexity" evidence="1">
    <location>
        <begin position="214"/>
        <end position="226"/>
    </location>
</feature>
<feature type="region of interest" description="Disordered" evidence="1">
    <location>
        <begin position="213"/>
        <end position="289"/>
    </location>
</feature>
<evidence type="ECO:0000256" key="1">
    <source>
        <dbReference type="SAM" id="MobiDB-lite"/>
    </source>
</evidence>
<accession>A0A833V7P1</accession>
<evidence type="ECO:0000313" key="3">
    <source>
        <dbReference type="Proteomes" id="UP000623129"/>
    </source>
</evidence>
<name>A0A833V7P1_9POAL</name>
<organism evidence="2 3">
    <name type="scientific">Carex littledalei</name>
    <dbReference type="NCBI Taxonomy" id="544730"/>
    <lineage>
        <taxon>Eukaryota</taxon>
        <taxon>Viridiplantae</taxon>
        <taxon>Streptophyta</taxon>
        <taxon>Embryophyta</taxon>
        <taxon>Tracheophyta</taxon>
        <taxon>Spermatophyta</taxon>
        <taxon>Magnoliopsida</taxon>
        <taxon>Liliopsida</taxon>
        <taxon>Poales</taxon>
        <taxon>Cyperaceae</taxon>
        <taxon>Cyperoideae</taxon>
        <taxon>Cariceae</taxon>
        <taxon>Carex</taxon>
        <taxon>Carex subgen. Euthyceras</taxon>
    </lineage>
</organism>
<dbReference type="EMBL" id="SWLB01000017">
    <property type="protein sequence ID" value="KAF3327731.1"/>
    <property type="molecule type" value="Genomic_DNA"/>
</dbReference>
<feature type="region of interest" description="Disordered" evidence="1">
    <location>
        <begin position="1"/>
        <end position="178"/>
    </location>
</feature>
<dbReference type="PANTHER" id="PTHR34660">
    <property type="entry name" value="MYB-LIKE PROTEIN X"/>
    <property type="match status" value="1"/>
</dbReference>
<reference evidence="2" key="1">
    <citation type="submission" date="2020-01" db="EMBL/GenBank/DDBJ databases">
        <title>Genome sequence of Kobresia littledalei, the first chromosome-level genome in the family Cyperaceae.</title>
        <authorList>
            <person name="Qu G."/>
        </authorList>
    </citation>
    <scope>NUCLEOTIDE SEQUENCE</scope>
    <source>
        <strain evidence="2">C.B.Clarke</strain>
        <tissue evidence="2">Leaf</tissue>
    </source>
</reference>
<comment type="caution">
    <text evidence="2">The sequence shown here is derived from an EMBL/GenBank/DDBJ whole genome shotgun (WGS) entry which is preliminary data.</text>
</comment>
<dbReference type="Proteomes" id="UP000623129">
    <property type="component" value="Unassembled WGS sequence"/>
</dbReference>
<dbReference type="PANTHER" id="PTHR34660:SF3">
    <property type="entry name" value="RRM DOMAIN-CONTAINING PROTEIN"/>
    <property type="match status" value="1"/>
</dbReference>
<feature type="compositionally biased region" description="Basic residues" evidence="1">
    <location>
        <begin position="72"/>
        <end position="82"/>
    </location>
</feature>
<feature type="compositionally biased region" description="Polar residues" evidence="1">
    <location>
        <begin position="263"/>
        <end position="289"/>
    </location>
</feature>
<feature type="compositionally biased region" description="Pro residues" evidence="1">
    <location>
        <begin position="1"/>
        <end position="12"/>
    </location>
</feature>
<feature type="region of interest" description="Disordered" evidence="1">
    <location>
        <begin position="344"/>
        <end position="430"/>
    </location>
</feature>
<feature type="compositionally biased region" description="Low complexity" evidence="1">
    <location>
        <begin position="521"/>
        <end position="541"/>
    </location>
</feature>
<proteinExistence type="predicted"/>
<protein>
    <submittedName>
        <fullName evidence="2">Uncharacterized protein</fullName>
    </submittedName>
</protein>
<feature type="region of interest" description="Disordered" evidence="1">
    <location>
        <begin position="443"/>
        <end position="543"/>
    </location>
</feature>
<feature type="compositionally biased region" description="Basic and acidic residues" evidence="1">
    <location>
        <begin position="368"/>
        <end position="422"/>
    </location>
</feature>
<feature type="compositionally biased region" description="Basic and acidic residues" evidence="1">
    <location>
        <begin position="16"/>
        <end position="71"/>
    </location>
</feature>
<dbReference type="AlphaFoldDB" id="A0A833V7P1"/>
<feature type="compositionally biased region" description="Basic and acidic residues" evidence="1">
    <location>
        <begin position="455"/>
        <end position="469"/>
    </location>
</feature>
<dbReference type="OrthoDB" id="1913135at2759"/>
<feature type="compositionally biased region" description="Basic and acidic residues" evidence="1">
    <location>
        <begin position="247"/>
        <end position="258"/>
    </location>
</feature>
<feature type="compositionally biased region" description="Basic and acidic residues" evidence="1">
    <location>
        <begin position="83"/>
        <end position="95"/>
    </location>
</feature>
<evidence type="ECO:0000313" key="2">
    <source>
        <dbReference type="EMBL" id="KAF3327731.1"/>
    </source>
</evidence>
<sequence>MSRCFPYPPPGFKPKLKNDHVDLLHKVQENHNEKKQKKDKDKREGKEKREYDKHHSKEKHREDDKDKEKKEKKEKHKHKKKEKGRDKESEKDKHRAQSVLLPVPTEKTSEDSSILSEHYGRDDEESQTGSGCQFLEKRVDGTSNYGSLEEKPVPVLGQQSVPSIHRKSNGAVKVGPTSQTTNHRVIVVSERRVGGMPSSSSPEEGMIAKRTVLSASNPNVMNSNSSVRRKSNGSPNQVVSHHGTGLAERRVVEAEAKKPVPSPLNSLQAKSNGPTSQSTNHHQLALTGSTQNRVAAIKRVEETKRVAGNSVMQMQSKTGGPTLQVTDNHHAAVLSVRRVGSNQSMGSTITLEEDRGNDGLNLGGSERGSVKQEEAKKKRRKERDEEKAREKELRRLEKKQRKEREKEEREKRKEIEGDKAKEVGSPMMRHSIEGPRRNIEKVGATDGFLSKKRKERESSGFLHEDDLRAQKLARTSPLNTLKRKAASTNGSVHETDVRPTKLTKKLPPYPPLENGKTSNHPSPLLTPPVKLSSSSPSTTTTNNVHANINTIKAEVSLQKKALQLNGTVPAAKVPEKRKEQSVHPDLKYLNVVYSVPKLEEKELVPPLDDQGWIVGTKPNHNPKVNSSSMMLESGLSHGPCCVWDRAVLLDSTNTLALPYAIPF</sequence>